<dbReference type="AlphaFoldDB" id="A0A5M6CWE6"/>
<evidence type="ECO:0000313" key="2">
    <source>
        <dbReference type="Proteomes" id="UP000324479"/>
    </source>
</evidence>
<name>A0A5M6CWE6_9BACT</name>
<dbReference type="InterPro" id="IPR010710">
    <property type="entry name" value="DUF1289"/>
</dbReference>
<dbReference type="Pfam" id="PF06945">
    <property type="entry name" value="DUF1289"/>
    <property type="match status" value="1"/>
</dbReference>
<dbReference type="PANTHER" id="PTHR35175:SF2">
    <property type="entry name" value="DUF1289 DOMAIN-CONTAINING PROTEIN"/>
    <property type="match status" value="1"/>
</dbReference>
<sequence>MTDRCNLKIASPCRQLCALASDGVCLGCGRTRAEIAIWTSSPAWQQRDIVSAANRRLVERRAALAKSEPSPAE</sequence>
<dbReference type="RefSeq" id="WP_150079188.1">
    <property type="nucleotide sequence ID" value="NZ_VWOX01000019.1"/>
</dbReference>
<organism evidence="1 2">
    <name type="scientific">Roseiconus nitratireducens</name>
    <dbReference type="NCBI Taxonomy" id="2605748"/>
    <lineage>
        <taxon>Bacteria</taxon>
        <taxon>Pseudomonadati</taxon>
        <taxon>Planctomycetota</taxon>
        <taxon>Planctomycetia</taxon>
        <taxon>Pirellulales</taxon>
        <taxon>Pirellulaceae</taxon>
        <taxon>Roseiconus</taxon>
    </lineage>
</organism>
<keyword evidence="2" id="KW-1185">Reference proteome</keyword>
<evidence type="ECO:0000313" key="1">
    <source>
        <dbReference type="EMBL" id="KAA5539413.1"/>
    </source>
</evidence>
<dbReference type="EMBL" id="VWOX01000019">
    <property type="protein sequence ID" value="KAA5539413.1"/>
    <property type="molecule type" value="Genomic_DNA"/>
</dbReference>
<protein>
    <submittedName>
        <fullName evidence="1">DUF1289 domain-containing protein</fullName>
    </submittedName>
</protein>
<accession>A0A5M6CWE6</accession>
<comment type="caution">
    <text evidence="1">The sequence shown here is derived from an EMBL/GenBank/DDBJ whole genome shotgun (WGS) entry which is preliminary data.</text>
</comment>
<proteinExistence type="predicted"/>
<dbReference type="Proteomes" id="UP000324479">
    <property type="component" value="Unassembled WGS sequence"/>
</dbReference>
<gene>
    <name evidence="1" type="ORF">FYK55_24050</name>
</gene>
<dbReference type="PANTHER" id="PTHR35175">
    <property type="entry name" value="DUF1289 DOMAIN-CONTAINING PROTEIN"/>
    <property type="match status" value="1"/>
</dbReference>
<reference evidence="1 2" key="1">
    <citation type="submission" date="2019-08" db="EMBL/GenBank/DDBJ databases">
        <authorList>
            <person name="Dhanesh K."/>
            <person name="Kumar G."/>
            <person name="Sasikala C."/>
            <person name="Venkata Ramana C."/>
        </authorList>
    </citation>
    <scope>NUCLEOTIDE SEQUENCE [LARGE SCALE GENOMIC DNA]</scope>
    <source>
        <strain evidence="1 2">JC645</strain>
    </source>
</reference>